<dbReference type="PRINTS" id="PR00691">
    <property type="entry name" value="ADHESINB"/>
</dbReference>
<dbReference type="PROSITE" id="PS51257">
    <property type="entry name" value="PROKAR_LIPOPROTEIN"/>
    <property type="match status" value="1"/>
</dbReference>
<dbReference type="InterPro" id="IPR006128">
    <property type="entry name" value="Lipoprotein_PsaA-like"/>
</dbReference>
<dbReference type="PANTHER" id="PTHR42953">
    <property type="entry name" value="HIGH-AFFINITY ZINC UPTAKE SYSTEM PROTEIN ZNUA-RELATED"/>
    <property type="match status" value="1"/>
</dbReference>
<dbReference type="GO" id="GO:0030001">
    <property type="term" value="P:metal ion transport"/>
    <property type="evidence" value="ECO:0007669"/>
    <property type="project" value="InterPro"/>
</dbReference>
<evidence type="ECO:0000256" key="5">
    <source>
        <dbReference type="RuleBase" id="RU003512"/>
    </source>
</evidence>
<keyword evidence="4" id="KW-0732">Signal</keyword>
<proteinExistence type="inferred from homology"/>
<evidence type="ECO:0000256" key="3">
    <source>
        <dbReference type="ARBA" id="ARBA00022723"/>
    </source>
</evidence>
<reference evidence="6" key="2">
    <citation type="submission" date="2021-04" db="EMBL/GenBank/DDBJ databases">
        <authorList>
            <person name="Gilroy R."/>
        </authorList>
    </citation>
    <scope>NUCLEOTIDE SEQUENCE</scope>
    <source>
        <strain evidence="6">ChiHjej12B11-9195</strain>
    </source>
</reference>
<evidence type="ECO:0000313" key="6">
    <source>
        <dbReference type="EMBL" id="HIY95248.1"/>
    </source>
</evidence>
<accession>A0A9D1ZTK4</accession>
<dbReference type="NCBIfam" id="NF038134">
    <property type="entry name" value="choice_anch_M"/>
    <property type="match status" value="1"/>
</dbReference>
<dbReference type="Pfam" id="PF01297">
    <property type="entry name" value="ZnuA"/>
    <property type="match status" value="2"/>
</dbReference>
<dbReference type="NCBIfam" id="TIGR03769">
    <property type="entry name" value="P_ac_wall_RPT"/>
    <property type="match status" value="1"/>
</dbReference>
<dbReference type="NCBIfam" id="TIGR03772">
    <property type="entry name" value="anch_rpt_subst"/>
    <property type="match status" value="1"/>
</dbReference>
<dbReference type="InterPro" id="IPR050492">
    <property type="entry name" value="Bact_metal-bind_prot9"/>
</dbReference>
<reference evidence="6" key="1">
    <citation type="journal article" date="2021" name="PeerJ">
        <title>Extensive microbial diversity within the chicken gut microbiome revealed by metagenomics and culture.</title>
        <authorList>
            <person name="Gilroy R."/>
            <person name="Ravi A."/>
            <person name="Getino M."/>
            <person name="Pursley I."/>
            <person name="Horton D.L."/>
            <person name="Alikhan N.F."/>
            <person name="Baker D."/>
            <person name="Gharbi K."/>
            <person name="Hall N."/>
            <person name="Watson M."/>
            <person name="Adriaenssens E.M."/>
            <person name="Foster-Nyarko E."/>
            <person name="Jarju S."/>
            <person name="Secka A."/>
            <person name="Antonio M."/>
            <person name="Oren A."/>
            <person name="Chaudhuri R.R."/>
            <person name="La Ragione R."/>
            <person name="Hildebrand F."/>
            <person name="Pallen M.J."/>
        </authorList>
    </citation>
    <scope>NUCLEOTIDE SEQUENCE</scope>
    <source>
        <strain evidence="6">ChiHjej12B11-9195</strain>
    </source>
</reference>
<dbReference type="InterPro" id="IPR006129">
    <property type="entry name" value="AdhesinB"/>
</dbReference>
<dbReference type="SUPFAM" id="SSF53807">
    <property type="entry name" value="Helical backbone' metal receptor"/>
    <property type="match status" value="1"/>
</dbReference>
<sequence>MPAVPRNQLPRCVPLLLTALLALTGCGGTGERGQEGLQVVASTPIVADLASAVAGDRAQVSSLVPSGVDPHTYEPSLRDIRDVAYADVAFTNGLLLEQQKLVRTVDANLPEGALSVAVAEEIESYGGSLIPIVEDASLDSIWLGLRTSGVPRDADLGRDASVTFRATAASGPGQLAAFITGTFGSVEKVADSGADGGTHAENLGETSLPLQAHTHLSWAYTQPGIYSLELEAQARSADGAALDGLTDVRPTTVHFAVGVSPDDQARALQEATGQPVTVLDAGHADLTAQLDTGHLVIRTDSDGQVTEYDPATTVIAVPSRTLQELPAGPQYRFLGKPGDQVYLLAQAVLGKHVHGEIDPHIWHSVPNAMAAAQLIRDTLTAADPAGAATYRANTEALLTELADTDRELHRIYGQLPDAAKNLVTTHDGYRYLAATYGLTVAGYVSPGAGVEPSIQQRERLRRTIDDLAVPALYTERGSMNRTPVLQQVGKEAGVRVCELYSDSLDADAPSYSQMMLANAQAIIDCSTAR</sequence>
<dbReference type="AlphaFoldDB" id="A0A9D1ZTK4"/>
<comment type="subcellular location">
    <subcellularLocation>
        <location evidence="1">Cell envelope</location>
    </subcellularLocation>
</comment>
<keyword evidence="2 5" id="KW-0813">Transport</keyword>
<evidence type="ECO:0000256" key="2">
    <source>
        <dbReference type="ARBA" id="ARBA00022448"/>
    </source>
</evidence>
<dbReference type="GO" id="GO:0030313">
    <property type="term" value="C:cell envelope"/>
    <property type="evidence" value="ECO:0007669"/>
    <property type="project" value="UniProtKB-SubCell"/>
</dbReference>
<gene>
    <name evidence="6" type="ORF">H9821_06250</name>
</gene>
<protein>
    <submittedName>
        <fullName evidence="6">Anchored repeat ABC transporter, substrate-binding protein</fullName>
    </submittedName>
</protein>
<dbReference type="InterPro" id="IPR022434">
    <property type="entry name" value="ABC_LPXTG_lipo_actinobac"/>
</dbReference>
<comment type="similarity">
    <text evidence="5">Belongs to the bacterial solute-binding protein 9 family.</text>
</comment>
<dbReference type="Gene3D" id="3.40.50.1980">
    <property type="entry name" value="Nitrogenase molybdenum iron protein domain"/>
    <property type="match status" value="3"/>
</dbReference>
<evidence type="ECO:0000256" key="1">
    <source>
        <dbReference type="ARBA" id="ARBA00004196"/>
    </source>
</evidence>
<dbReference type="GO" id="GO:0007155">
    <property type="term" value="P:cell adhesion"/>
    <property type="evidence" value="ECO:0007669"/>
    <property type="project" value="InterPro"/>
</dbReference>
<organism evidence="6 7">
    <name type="scientific">Candidatus Rothia avicola</name>
    <dbReference type="NCBI Taxonomy" id="2840478"/>
    <lineage>
        <taxon>Bacteria</taxon>
        <taxon>Bacillati</taxon>
        <taxon>Actinomycetota</taxon>
        <taxon>Actinomycetes</taxon>
        <taxon>Micrococcales</taxon>
        <taxon>Micrococcaceae</taxon>
        <taxon>Rothia</taxon>
    </lineage>
</organism>
<dbReference type="InterPro" id="IPR022435">
    <property type="entry name" value="Surface-anchored_actinobac"/>
</dbReference>
<keyword evidence="3" id="KW-0479">Metal-binding</keyword>
<name>A0A9D1ZTK4_9MICC</name>
<evidence type="ECO:0000313" key="7">
    <source>
        <dbReference type="Proteomes" id="UP000824134"/>
    </source>
</evidence>
<dbReference type="PRINTS" id="PR00690">
    <property type="entry name" value="ADHESNFAMILY"/>
</dbReference>
<dbReference type="PANTHER" id="PTHR42953:SF1">
    <property type="entry name" value="METAL-BINDING PROTEIN HI_0362-RELATED"/>
    <property type="match status" value="1"/>
</dbReference>
<dbReference type="GO" id="GO:0046872">
    <property type="term" value="F:metal ion binding"/>
    <property type="evidence" value="ECO:0007669"/>
    <property type="project" value="UniProtKB-KW"/>
</dbReference>
<dbReference type="Proteomes" id="UP000824134">
    <property type="component" value="Unassembled WGS sequence"/>
</dbReference>
<dbReference type="EMBL" id="DXCN01000048">
    <property type="protein sequence ID" value="HIY95248.1"/>
    <property type="molecule type" value="Genomic_DNA"/>
</dbReference>
<evidence type="ECO:0000256" key="4">
    <source>
        <dbReference type="ARBA" id="ARBA00022729"/>
    </source>
</evidence>
<comment type="caution">
    <text evidence="6">The sequence shown here is derived from an EMBL/GenBank/DDBJ whole genome shotgun (WGS) entry which is preliminary data.</text>
</comment>
<dbReference type="InterPro" id="IPR006127">
    <property type="entry name" value="ZnuA-like"/>
</dbReference>